<evidence type="ECO:0000256" key="3">
    <source>
        <dbReference type="ARBA" id="ARBA00022552"/>
    </source>
</evidence>
<proteinExistence type="inferred from homology"/>
<feature type="transmembrane region" description="Helical" evidence="7">
    <location>
        <begin position="1145"/>
        <end position="1164"/>
    </location>
</feature>
<evidence type="ECO:0000259" key="8">
    <source>
        <dbReference type="Pfam" id="PF08640"/>
    </source>
</evidence>
<feature type="domain" description="U3 small nucleolar RNA-associated protein 6 homolog C-terminal" evidence="9">
    <location>
        <begin position="379"/>
        <end position="677"/>
    </location>
</feature>
<feature type="compositionally biased region" description="Basic and acidic residues" evidence="6">
    <location>
        <begin position="212"/>
        <end position="244"/>
    </location>
</feature>
<feature type="region of interest" description="Disordered" evidence="6">
    <location>
        <begin position="1179"/>
        <end position="1201"/>
    </location>
</feature>
<gene>
    <name evidence="10" type="ORF">RCL2_002130000</name>
</gene>
<dbReference type="InterPro" id="IPR056907">
    <property type="entry name" value="UTP6_C"/>
</dbReference>
<reference evidence="10" key="1">
    <citation type="submission" date="2019-10" db="EMBL/GenBank/DDBJ databases">
        <title>Conservation and host-specific expression of non-tandemly repeated heterogenous ribosome RNA gene in arbuscular mycorrhizal fungi.</title>
        <authorList>
            <person name="Maeda T."/>
            <person name="Kobayashi Y."/>
            <person name="Nakagawa T."/>
            <person name="Ezawa T."/>
            <person name="Yamaguchi K."/>
            <person name="Bino T."/>
            <person name="Nishimoto Y."/>
            <person name="Shigenobu S."/>
            <person name="Kawaguchi M."/>
        </authorList>
    </citation>
    <scope>NUCLEOTIDE SEQUENCE</scope>
    <source>
        <strain evidence="10">HR1</strain>
    </source>
</reference>
<dbReference type="Pfam" id="PF24892">
    <property type="entry name" value="UTP6_C"/>
    <property type="match status" value="1"/>
</dbReference>
<dbReference type="EMBL" id="BLAL01000236">
    <property type="protein sequence ID" value="GES94564.1"/>
    <property type="molecule type" value="Genomic_DNA"/>
</dbReference>
<sequence length="1201" mass="140027">MAETVQYYLEQMVPELEDLERKEIFTKEEIKSIIKKRTNFEYALKRRPAQIIDFLKYIEYEMNLDLLRKKRKSRLGIKGKVTISDYSIKRRIYHIFDRTITKFSGDVKLWVQYIEFAKSEGDHKVLNRIFGSVLQLHPTNPMFWIMASKYEFEVNTNIMSARVFLQRGLRSNRDSHQLWHQYFKLELIYVGKIKARRKILGIFNNNDNELNDNNKDDESNNNNKDDEPNDNNKDNELNESNKDDEPNDGSNVEQKDSQNFIEISGDDGFLKTKKSGLDHLPKTNLDDDNLLLRGELAKVVYSNAIKAIPNDLAFRKGFINICQEFSDTNTIQEEIYESIQKDFENNPEALSYVAERHVTNISDVQSVEFVHAIKNSIEDFQKCIEKLPDDEMWYLFSKFLLKSSRIVSEPNLIIFLNKKLLKTYKIASESNLASSQMYLDWIDWILEKKESNRNDTMKTKELLKKATDTWPNSSKLWERRINITIALNDNEEGGSKNDSIDELYKSALKLNPASLILWDSYLSWTFKKFKNGDLRDFELEKLLLNSLFKISSLSQNNRRNDDDQPNEVKDQIVTSYLKWAVEKGGLDNARKVYKSLFNKTLPTLKFYKNCIEIEQEYLEKESISSASDSKSHLIWLYEQACGFEETPSDLWLDFIQFYLNNNEVTEASNIYWKAMKNIKDPESFEAKYRQMMYQFNNPQKNETAPRDRWIIRAHVNKLTVLDPLLSSWKRILQVFDDDDISIQELIAAQKLGSQIPQPPTPTATNTSGFNLHPELIVPDKQFRSRKSKNKINSNNFNFGDVSDMSLPVSHNGSTPSIISITNSHNTMHILSNNNDDDDNEGTHPNGQNRSINASKNDRKQQHREKSNNREIPTGPPETMKDPTTDSFSSHAYSWPIAFAVIPPMGALIYGKSDVWSDFLLLLLIAFYLYNIIKVPWELYYAARTRRVINENLSGQTADPAQEQQRNQAAKELHRQEVWALLLVIASPIIGGYALHGAKMYLNYDKYISHFNIVLFVFAAGIRPLMHIASLAKNRTLHLQEQVHYPSTEVELLKRRVQHLEYEFSQLRRGFATKRDINNVRDGFEPTLSQLNKAVRRYEKKEQYLRNYSEERFAYLETKLREYDTFIAYKLQEEQATTISRSMMQVIFLPLNVTLTILGYAKYFLPRDRQKPGMLQPAINSEEEKANSEFQQEVLSGSLQKY</sequence>
<dbReference type="SUPFAM" id="SSF48452">
    <property type="entry name" value="TPR-like"/>
    <property type="match status" value="2"/>
</dbReference>
<feature type="transmembrane region" description="Helical" evidence="7">
    <location>
        <begin position="977"/>
        <end position="994"/>
    </location>
</feature>
<name>A0A8H3QZ34_9GLOM</name>
<feature type="compositionally biased region" description="Basic and acidic residues" evidence="6">
    <location>
        <begin position="855"/>
        <end position="868"/>
    </location>
</feature>
<protein>
    <submittedName>
        <fullName evidence="10">U3 small nucleolar RNA-associated protein 6 homolog</fullName>
    </submittedName>
</protein>
<dbReference type="GO" id="GO:0032040">
    <property type="term" value="C:small-subunit processome"/>
    <property type="evidence" value="ECO:0007669"/>
    <property type="project" value="TreeGrafter"/>
</dbReference>
<keyword evidence="7" id="KW-0472">Membrane</keyword>
<dbReference type="Proteomes" id="UP000615446">
    <property type="component" value="Unassembled WGS sequence"/>
</dbReference>
<feature type="transmembrane region" description="Helical" evidence="7">
    <location>
        <begin position="1006"/>
        <end position="1025"/>
    </location>
</feature>
<comment type="subcellular location">
    <subcellularLocation>
        <location evidence="1">Nucleus</location>
        <location evidence="1">Nucleolus</location>
    </subcellularLocation>
</comment>
<feature type="domain" description="U3 small nucleolar RNA-associated protein 6 N-terminal" evidence="8">
    <location>
        <begin position="9"/>
        <end position="91"/>
    </location>
</feature>
<comment type="similarity">
    <text evidence="2">Belongs to the UTP6 family.</text>
</comment>
<dbReference type="GO" id="GO:0000462">
    <property type="term" value="P:maturation of SSU-rRNA from tricistronic rRNA transcript (SSU-rRNA, 5.8S rRNA, LSU-rRNA)"/>
    <property type="evidence" value="ECO:0007669"/>
    <property type="project" value="InterPro"/>
</dbReference>
<dbReference type="InterPro" id="IPR055347">
    <property type="entry name" value="UTP6_N"/>
</dbReference>
<dbReference type="SMART" id="SM00386">
    <property type="entry name" value="HAT"/>
    <property type="match status" value="8"/>
</dbReference>
<dbReference type="InterPro" id="IPR003107">
    <property type="entry name" value="HAT"/>
</dbReference>
<dbReference type="Pfam" id="PF08640">
    <property type="entry name" value="U3_assoc_6"/>
    <property type="match status" value="1"/>
</dbReference>
<dbReference type="GO" id="GO:0034388">
    <property type="term" value="C:Pwp2p-containing subcomplex of 90S preribosome"/>
    <property type="evidence" value="ECO:0007669"/>
    <property type="project" value="TreeGrafter"/>
</dbReference>
<feature type="region of interest" description="Disordered" evidence="6">
    <location>
        <begin position="828"/>
        <end position="886"/>
    </location>
</feature>
<comment type="caution">
    <text evidence="10">The sequence shown here is derived from an EMBL/GenBank/DDBJ whole genome shotgun (WGS) entry which is preliminary data.</text>
</comment>
<accession>A0A8H3QZ34</accession>
<keyword evidence="3" id="KW-0698">rRNA processing</keyword>
<dbReference type="OrthoDB" id="28112at2759"/>
<dbReference type="InterPro" id="IPR013949">
    <property type="entry name" value="Utp6"/>
</dbReference>
<feature type="region of interest" description="Disordered" evidence="6">
    <location>
        <begin position="205"/>
        <end position="258"/>
    </location>
</feature>
<evidence type="ECO:0000256" key="4">
    <source>
        <dbReference type="ARBA" id="ARBA00022737"/>
    </source>
</evidence>
<feature type="compositionally biased region" description="Polar residues" evidence="6">
    <location>
        <begin position="842"/>
        <end position="854"/>
    </location>
</feature>
<evidence type="ECO:0000259" key="9">
    <source>
        <dbReference type="Pfam" id="PF24892"/>
    </source>
</evidence>
<keyword evidence="5" id="KW-0539">Nucleus</keyword>
<dbReference type="InterPro" id="IPR011990">
    <property type="entry name" value="TPR-like_helical_dom_sf"/>
</dbReference>
<dbReference type="Gene3D" id="1.25.40.10">
    <property type="entry name" value="Tetratricopeptide repeat domain"/>
    <property type="match status" value="2"/>
</dbReference>
<evidence type="ECO:0000313" key="11">
    <source>
        <dbReference type="Proteomes" id="UP000615446"/>
    </source>
</evidence>
<evidence type="ECO:0000256" key="1">
    <source>
        <dbReference type="ARBA" id="ARBA00004604"/>
    </source>
</evidence>
<evidence type="ECO:0000313" key="10">
    <source>
        <dbReference type="EMBL" id="GES94564.1"/>
    </source>
</evidence>
<keyword evidence="7" id="KW-1133">Transmembrane helix</keyword>
<evidence type="ECO:0000256" key="2">
    <source>
        <dbReference type="ARBA" id="ARBA00010734"/>
    </source>
</evidence>
<feature type="transmembrane region" description="Helical" evidence="7">
    <location>
        <begin position="918"/>
        <end position="936"/>
    </location>
</feature>
<dbReference type="PANTHER" id="PTHR23271:SF1">
    <property type="entry name" value="U3 SMALL NUCLEOLAR RNA-ASSOCIATED PROTEIN 6 HOMOLOG"/>
    <property type="match status" value="1"/>
</dbReference>
<evidence type="ECO:0000256" key="7">
    <source>
        <dbReference type="SAM" id="Phobius"/>
    </source>
</evidence>
<feature type="compositionally biased region" description="Polar residues" evidence="6">
    <location>
        <begin position="1187"/>
        <end position="1201"/>
    </location>
</feature>
<evidence type="ECO:0000256" key="6">
    <source>
        <dbReference type="SAM" id="MobiDB-lite"/>
    </source>
</evidence>
<evidence type="ECO:0000256" key="5">
    <source>
        <dbReference type="ARBA" id="ARBA00023242"/>
    </source>
</evidence>
<dbReference type="PANTHER" id="PTHR23271">
    <property type="entry name" value="HEPATOCELLULAR CARCINOMA-ASSOCIATED ANTIGEN 66"/>
    <property type="match status" value="1"/>
</dbReference>
<dbReference type="AlphaFoldDB" id="A0A8H3QZ34"/>
<dbReference type="GO" id="GO:0030515">
    <property type="term" value="F:snoRNA binding"/>
    <property type="evidence" value="ECO:0007669"/>
    <property type="project" value="InterPro"/>
</dbReference>
<feature type="compositionally biased region" description="Polar residues" evidence="6">
    <location>
        <begin position="248"/>
        <end position="258"/>
    </location>
</feature>
<feature type="region of interest" description="Disordered" evidence="6">
    <location>
        <begin position="779"/>
        <end position="801"/>
    </location>
</feature>
<organism evidence="10 11">
    <name type="scientific">Rhizophagus clarus</name>
    <dbReference type="NCBI Taxonomy" id="94130"/>
    <lineage>
        <taxon>Eukaryota</taxon>
        <taxon>Fungi</taxon>
        <taxon>Fungi incertae sedis</taxon>
        <taxon>Mucoromycota</taxon>
        <taxon>Glomeromycotina</taxon>
        <taxon>Glomeromycetes</taxon>
        <taxon>Glomerales</taxon>
        <taxon>Glomeraceae</taxon>
        <taxon>Rhizophagus</taxon>
    </lineage>
</organism>
<keyword evidence="7" id="KW-0812">Transmembrane</keyword>
<keyword evidence="4" id="KW-0677">Repeat</keyword>